<name>A0ACB8BXM7_9AGAM</name>
<accession>A0ACB8BXM7</accession>
<comment type="caution">
    <text evidence="1">The sequence shown here is derived from an EMBL/GenBank/DDBJ whole genome shotgun (WGS) entry which is preliminary data.</text>
</comment>
<organism evidence="1 2">
    <name type="scientific">Leucogyrophana mollusca</name>
    <dbReference type="NCBI Taxonomy" id="85980"/>
    <lineage>
        <taxon>Eukaryota</taxon>
        <taxon>Fungi</taxon>
        <taxon>Dikarya</taxon>
        <taxon>Basidiomycota</taxon>
        <taxon>Agaricomycotina</taxon>
        <taxon>Agaricomycetes</taxon>
        <taxon>Agaricomycetidae</taxon>
        <taxon>Boletales</taxon>
        <taxon>Boletales incertae sedis</taxon>
        <taxon>Leucogyrophana</taxon>
    </lineage>
</organism>
<evidence type="ECO:0000313" key="1">
    <source>
        <dbReference type="EMBL" id="KAH7930237.1"/>
    </source>
</evidence>
<sequence length="275" mass="29845">MYPISLPETNPLLTVTYPKSGLWVLELHNGDDSRLTKTLIDGALRPALDIVEAHWAKNWHAARQTKDKAGCAGALIIVGKKDQDKFFSNGFDYESIKGDRDFFSDSANPLFARLLTFPIPVIAAVNGHAFAAGMMLALASDYRVMTDGSKRRAWMCMNEINFGAPWPLSFAAIMEAKVASPTVRRRIALEGHRMTPTEALAAEVVDRLAPGAEGTKGVLEVAEKLAVEVGGLAKEGVWGAIKTYMYHNCLEKVGLDAKIHSLPLPPSGIGAKSKL</sequence>
<gene>
    <name evidence="1" type="ORF">BV22DRAFT_1125178</name>
</gene>
<protein>
    <submittedName>
        <fullName evidence="1">ClpP/crotonase</fullName>
    </submittedName>
</protein>
<proteinExistence type="predicted"/>
<dbReference type="Proteomes" id="UP000790709">
    <property type="component" value="Unassembled WGS sequence"/>
</dbReference>
<reference evidence="1" key="1">
    <citation type="journal article" date="2021" name="New Phytol.">
        <title>Evolutionary innovations through gain and loss of genes in the ectomycorrhizal Boletales.</title>
        <authorList>
            <person name="Wu G."/>
            <person name="Miyauchi S."/>
            <person name="Morin E."/>
            <person name="Kuo A."/>
            <person name="Drula E."/>
            <person name="Varga T."/>
            <person name="Kohler A."/>
            <person name="Feng B."/>
            <person name="Cao Y."/>
            <person name="Lipzen A."/>
            <person name="Daum C."/>
            <person name="Hundley H."/>
            <person name="Pangilinan J."/>
            <person name="Johnson J."/>
            <person name="Barry K."/>
            <person name="LaButti K."/>
            <person name="Ng V."/>
            <person name="Ahrendt S."/>
            <person name="Min B."/>
            <person name="Choi I.G."/>
            <person name="Park H."/>
            <person name="Plett J.M."/>
            <person name="Magnuson J."/>
            <person name="Spatafora J.W."/>
            <person name="Nagy L.G."/>
            <person name="Henrissat B."/>
            <person name="Grigoriev I.V."/>
            <person name="Yang Z.L."/>
            <person name="Xu J."/>
            <person name="Martin F.M."/>
        </authorList>
    </citation>
    <scope>NUCLEOTIDE SEQUENCE</scope>
    <source>
        <strain evidence="1">KUC20120723A-06</strain>
    </source>
</reference>
<keyword evidence="2" id="KW-1185">Reference proteome</keyword>
<dbReference type="EMBL" id="MU266334">
    <property type="protein sequence ID" value="KAH7930237.1"/>
    <property type="molecule type" value="Genomic_DNA"/>
</dbReference>
<evidence type="ECO:0000313" key="2">
    <source>
        <dbReference type="Proteomes" id="UP000790709"/>
    </source>
</evidence>